<organism evidence="2">
    <name type="scientific">Cryptomonas curvata</name>
    <dbReference type="NCBI Taxonomy" id="233186"/>
    <lineage>
        <taxon>Eukaryota</taxon>
        <taxon>Cryptophyceae</taxon>
        <taxon>Cryptomonadales</taxon>
        <taxon>Cryptomonadaceae</taxon>
        <taxon>Cryptomonas</taxon>
    </lineage>
</organism>
<accession>A0A7S0MQF5</accession>
<feature type="transmembrane region" description="Helical" evidence="1">
    <location>
        <begin position="68"/>
        <end position="88"/>
    </location>
</feature>
<name>A0A7S0MQF5_9CRYP</name>
<dbReference type="EMBL" id="HBEZ01046315">
    <property type="protein sequence ID" value="CAD8648400.1"/>
    <property type="molecule type" value="Transcribed_RNA"/>
</dbReference>
<keyword evidence="1" id="KW-0812">Transmembrane</keyword>
<keyword evidence="1" id="KW-0472">Membrane</keyword>
<gene>
    <name evidence="2" type="ORF">CCUR1050_LOCUS25549</name>
</gene>
<evidence type="ECO:0000256" key="1">
    <source>
        <dbReference type="SAM" id="Phobius"/>
    </source>
</evidence>
<dbReference type="AlphaFoldDB" id="A0A7S0MQF5"/>
<sequence length="171" mass="19357">MNVIFGVFVIGNAVIDHFRPSPLTDQDTTSFWNRVSGLLVGFVVCSVIGQAIDITFSKAGKDYSTVRTAYYLQAIFLIIFSIALPLFYPGWHMHHLAIIIMSKMFAPTIHYGVESKVTFKSVLGWMRTAYAGASSFDPYFIPRRFPWRQMQHGGRYGRVSEMSEPNEVSNC</sequence>
<proteinExistence type="predicted"/>
<keyword evidence="1" id="KW-1133">Transmembrane helix</keyword>
<feature type="transmembrane region" description="Helical" evidence="1">
    <location>
        <begin position="35"/>
        <end position="56"/>
    </location>
</feature>
<evidence type="ECO:0000313" key="2">
    <source>
        <dbReference type="EMBL" id="CAD8648400.1"/>
    </source>
</evidence>
<protein>
    <submittedName>
        <fullName evidence="2">Uncharacterized protein</fullName>
    </submittedName>
</protein>
<reference evidence="2" key="1">
    <citation type="submission" date="2021-01" db="EMBL/GenBank/DDBJ databases">
        <authorList>
            <person name="Corre E."/>
            <person name="Pelletier E."/>
            <person name="Niang G."/>
            <person name="Scheremetjew M."/>
            <person name="Finn R."/>
            <person name="Kale V."/>
            <person name="Holt S."/>
            <person name="Cochrane G."/>
            <person name="Meng A."/>
            <person name="Brown T."/>
            <person name="Cohen L."/>
        </authorList>
    </citation>
    <scope>NUCLEOTIDE SEQUENCE</scope>
    <source>
        <strain evidence="2">CCAP979/52</strain>
    </source>
</reference>